<organism evidence="1 2">
    <name type="scientific">Salimicrobium album</name>
    <dbReference type="NCBI Taxonomy" id="50717"/>
    <lineage>
        <taxon>Bacteria</taxon>
        <taxon>Bacillati</taxon>
        <taxon>Bacillota</taxon>
        <taxon>Bacilli</taxon>
        <taxon>Bacillales</taxon>
        <taxon>Bacillaceae</taxon>
        <taxon>Salimicrobium</taxon>
    </lineage>
</organism>
<name>A0A1H3C230_9BACI</name>
<protein>
    <recommendedName>
        <fullName evidence="3">DUF1850 domain-containing protein</fullName>
    </recommendedName>
</protein>
<dbReference type="Proteomes" id="UP000198647">
    <property type="component" value="Unassembled WGS sequence"/>
</dbReference>
<comment type="caution">
    <text evidence="1">The sequence shown here is derived from an EMBL/GenBank/DDBJ whole genome shotgun (WGS) entry which is preliminary data.</text>
</comment>
<reference evidence="1 2" key="1">
    <citation type="submission" date="2016-10" db="EMBL/GenBank/DDBJ databases">
        <authorList>
            <person name="Varghese N."/>
            <person name="Submissions S."/>
        </authorList>
    </citation>
    <scope>NUCLEOTIDE SEQUENCE [LARGE SCALE GENOMIC DNA]</scope>
    <source>
        <strain evidence="1 2">DSM 20748</strain>
    </source>
</reference>
<dbReference type="EMBL" id="FNOS01000001">
    <property type="protein sequence ID" value="SDX48115.1"/>
    <property type="molecule type" value="Genomic_DNA"/>
</dbReference>
<dbReference type="RefSeq" id="WP_093105548.1">
    <property type="nucleotide sequence ID" value="NZ_FNOS01000001.1"/>
</dbReference>
<evidence type="ECO:0000313" key="2">
    <source>
        <dbReference type="Proteomes" id="UP000198647"/>
    </source>
</evidence>
<dbReference type="InterPro" id="IPR015001">
    <property type="entry name" value="DUF1850"/>
</dbReference>
<keyword evidence="2" id="KW-1185">Reference proteome</keyword>
<dbReference type="Pfam" id="PF08905">
    <property type="entry name" value="DUF1850"/>
    <property type="match status" value="1"/>
</dbReference>
<gene>
    <name evidence="1" type="ORF">SAMN04488081_0659</name>
</gene>
<evidence type="ECO:0000313" key="1">
    <source>
        <dbReference type="EMBL" id="SDX48115.1"/>
    </source>
</evidence>
<sequence length="169" mass="19274">MKKWIVAVLTVLAVGILLAWIFIPCRYVLTVTTMPGEERVYFLPVSENDHFQLQFIHSVHLSRVVEEYEMKGRSLKPVRLIYEDTAIGMPSNAGEGESFEMKNGKYYITNLQGSHSSLDLNIGQVKAEHTINYHDNSYLLKDSIEAGSWVRIAPAYVSNLELWRGVKLQ</sequence>
<evidence type="ECO:0008006" key="3">
    <source>
        <dbReference type="Google" id="ProtNLM"/>
    </source>
</evidence>
<accession>A0A1H3C230</accession>
<proteinExistence type="predicted"/>